<evidence type="ECO:0000313" key="2">
    <source>
        <dbReference type="EMBL" id="VFK42660.1"/>
    </source>
</evidence>
<reference evidence="1" key="1">
    <citation type="submission" date="2019-02" db="EMBL/GenBank/DDBJ databases">
        <authorList>
            <person name="Gruber-Vodicka R. H."/>
            <person name="Seah K. B. B."/>
        </authorList>
    </citation>
    <scope>NUCLEOTIDE SEQUENCE</scope>
    <source>
        <strain evidence="2">BECK_BZ123</strain>
        <strain evidence="1">BECK_BZ125</strain>
    </source>
</reference>
<dbReference type="NCBIfam" id="TIGR02807">
    <property type="entry name" value="cas6_cmx6"/>
    <property type="match status" value="1"/>
</dbReference>
<name>A0A450YL02_9GAMM</name>
<dbReference type="Pfam" id="PF09559">
    <property type="entry name" value="Cas6"/>
    <property type="match status" value="1"/>
</dbReference>
<dbReference type="EMBL" id="CAADFT010000017">
    <property type="protein sequence ID" value="VFK42205.1"/>
    <property type="molecule type" value="Genomic_DNA"/>
</dbReference>
<evidence type="ECO:0000313" key="1">
    <source>
        <dbReference type="EMBL" id="VFK42205.1"/>
    </source>
</evidence>
<dbReference type="InterPro" id="IPR014174">
    <property type="entry name" value="CRISPR-assoc_prot_Cas6/Cmx6"/>
</dbReference>
<accession>A0A450YL02</accession>
<sequence>MLWLEEDEISRANPTYVVDYAYRIRCHSLPVEHAYSLAEGIAAVLPWYKSEPNVGIHSIHVAESGNGWIRPTGNGNNFNSLLHLSRRTRLILRLPKNLIEKAKHLEGATLDINSNTLVVEKGQEKPLRPSGTVFARYVATGDHDKETRFVDYLVDQLQRMNIHVRKLLCGREHVIPTPKAPIHTRSVLIAEINPEESLLLQQNGIGPFRQLGCGLFIPHKDIAPVVRKK</sequence>
<dbReference type="AlphaFoldDB" id="A0A450YL02"/>
<dbReference type="EMBL" id="CAADFS010000013">
    <property type="protein sequence ID" value="VFK42660.1"/>
    <property type="molecule type" value="Genomic_DNA"/>
</dbReference>
<proteinExistence type="predicted"/>
<protein>
    <submittedName>
        <fullName evidence="1">CRISPR-associated protein Cas6, subtype MYXAN</fullName>
    </submittedName>
</protein>
<organism evidence="1">
    <name type="scientific">Candidatus Kentrum sp. TC</name>
    <dbReference type="NCBI Taxonomy" id="2126339"/>
    <lineage>
        <taxon>Bacteria</taxon>
        <taxon>Pseudomonadati</taxon>
        <taxon>Pseudomonadota</taxon>
        <taxon>Gammaproteobacteria</taxon>
        <taxon>Candidatus Kentrum</taxon>
    </lineage>
</organism>
<gene>
    <name evidence="2" type="ORF">BECKTC1821D_GA0114238_101314</name>
    <name evidence="1" type="ORF">BECKTC1821E_GA0114239_101731</name>
</gene>